<dbReference type="Proteomes" id="UP000247409">
    <property type="component" value="Unassembled WGS sequence"/>
</dbReference>
<evidence type="ECO:0000256" key="2">
    <source>
        <dbReference type="SAM" id="SignalP"/>
    </source>
</evidence>
<sequence length="249" mass="27975">MVASFKGFLVFLLHLVLLLNKVRVTGVPVLPKRAFKAHENTPSANLVRKDATSSSTQEESMDDASLDNGDILDRVVRMKDPELARDYRMGLEDEAAELAKYLRKGNQEIYHQHTPYTSSGRRNAQMIVKRQIEILKPHMPSFDILTPSKESSMAEYGPVEQALEPSPSIGEEMIPYPTAEEAVSSYVPVSEVAPSYSPIPKRYESRPTYPSLAKVENEDGSLTYKPWNSVYVFVRRVLGLGSQRKVSEN</sequence>
<feature type="region of interest" description="Disordered" evidence="1">
    <location>
        <begin position="41"/>
        <end position="66"/>
    </location>
</feature>
<organism evidence="3 4">
    <name type="scientific">Gracilariopsis chorda</name>
    <dbReference type="NCBI Taxonomy" id="448386"/>
    <lineage>
        <taxon>Eukaryota</taxon>
        <taxon>Rhodophyta</taxon>
        <taxon>Florideophyceae</taxon>
        <taxon>Rhodymeniophycidae</taxon>
        <taxon>Gracilariales</taxon>
        <taxon>Gracilariaceae</taxon>
        <taxon>Gracilariopsis</taxon>
    </lineage>
</organism>
<feature type="signal peptide" evidence="2">
    <location>
        <begin position="1"/>
        <end position="26"/>
    </location>
</feature>
<feature type="chain" id="PRO_5016141842" evidence="2">
    <location>
        <begin position="27"/>
        <end position="249"/>
    </location>
</feature>
<name>A0A2V3ICK4_9FLOR</name>
<keyword evidence="2" id="KW-0732">Signal</keyword>
<proteinExistence type="predicted"/>
<dbReference type="EMBL" id="NBIV01000427">
    <property type="protein sequence ID" value="PXF39826.1"/>
    <property type="molecule type" value="Genomic_DNA"/>
</dbReference>
<dbReference type="AlphaFoldDB" id="A0A2V3ICK4"/>
<protein>
    <submittedName>
        <fullName evidence="3">Uncharacterized protein</fullName>
    </submittedName>
</protein>
<evidence type="ECO:0000313" key="3">
    <source>
        <dbReference type="EMBL" id="PXF39826.1"/>
    </source>
</evidence>
<evidence type="ECO:0000256" key="1">
    <source>
        <dbReference type="SAM" id="MobiDB-lite"/>
    </source>
</evidence>
<gene>
    <name evidence="3" type="ORF">BWQ96_10467</name>
</gene>
<evidence type="ECO:0000313" key="4">
    <source>
        <dbReference type="Proteomes" id="UP000247409"/>
    </source>
</evidence>
<accession>A0A2V3ICK4</accession>
<comment type="caution">
    <text evidence="3">The sequence shown here is derived from an EMBL/GenBank/DDBJ whole genome shotgun (WGS) entry which is preliminary data.</text>
</comment>
<keyword evidence="4" id="KW-1185">Reference proteome</keyword>
<reference evidence="3 4" key="1">
    <citation type="journal article" date="2018" name="Mol. Biol. Evol.">
        <title>Analysis of the draft genome of the red seaweed Gracilariopsis chorda provides insights into genome size evolution in Rhodophyta.</title>
        <authorList>
            <person name="Lee J."/>
            <person name="Yang E.C."/>
            <person name="Graf L."/>
            <person name="Yang J.H."/>
            <person name="Qiu H."/>
            <person name="Zel Zion U."/>
            <person name="Chan C.X."/>
            <person name="Stephens T.G."/>
            <person name="Weber A.P.M."/>
            <person name="Boo G.H."/>
            <person name="Boo S.M."/>
            <person name="Kim K.M."/>
            <person name="Shin Y."/>
            <person name="Jung M."/>
            <person name="Lee S.J."/>
            <person name="Yim H.S."/>
            <person name="Lee J.H."/>
            <person name="Bhattacharya D."/>
            <person name="Yoon H.S."/>
        </authorList>
    </citation>
    <scope>NUCLEOTIDE SEQUENCE [LARGE SCALE GENOMIC DNA]</scope>
    <source>
        <strain evidence="3 4">SKKU-2015</strain>
        <tissue evidence="3">Whole body</tissue>
    </source>
</reference>